<proteinExistence type="predicted"/>
<evidence type="ECO:0000313" key="1">
    <source>
        <dbReference type="EMBL" id="JAH47200.1"/>
    </source>
</evidence>
<accession>A0A0E9T2I9</accession>
<dbReference type="EMBL" id="GBXM01061377">
    <property type="protein sequence ID" value="JAH47200.1"/>
    <property type="molecule type" value="Transcribed_RNA"/>
</dbReference>
<protein>
    <submittedName>
        <fullName evidence="1">Uncharacterized protein</fullName>
    </submittedName>
</protein>
<reference evidence="1" key="2">
    <citation type="journal article" date="2015" name="Fish Shellfish Immunol.">
        <title>Early steps in the European eel (Anguilla anguilla)-Vibrio vulnificus interaction in the gills: Role of the RtxA13 toxin.</title>
        <authorList>
            <person name="Callol A."/>
            <person name="Pajuelo D."/>
            <person name="Ebbesson L."/>
            <person name="Teles M."/>
            <person name="MacKenzie S."/>
            <person name="Amaro C."/>
        </authorList>
    </citation>
    <scope>NUCLEOTIDE SEQUENCE</scope>
</reference>
<name>A0A0E9T2I9_ANGAN</name>
<dbReference type="AlphaFoldDB" id="A0A0E9T2I9"/>
<sequence length="39" mass="4750">MTQTSCNRFYLLLWNDQRLMPRSGGRFKKRLHRHTDALT</sequence>
<reference evidence="1" key="1">
    <citation type="submission" date="2014-11" db="EMBL/GenBank/DDBJ databases">
        <authorList>
            <person name="Amaro Gonzalez C."/>
        </authorList>
    </citation>
    <scope>NUCLEOTIDE SEQUENCE</scope>
</reference>
<organism evidence="1">
    <name type="scientific">Anguilla anguilla</name>
    <name type="common">European freshwater eel</name>
    <name type="synonym">Muraena anguilla</name>
    <dbReference type="NCBI Taxonomy" id="7936"/>
    <lineage>
        <taxon>Eukaryota</taxon>
        <taxon>Metazoa</taxon>
        <taxon>Chordata</taxon>
        <taxon>Craniata</taxon>
        <taxon>Vertebrata</taxon>
        <taxon>Euteleostomi</taxon>
        <taxon>Actinopterygii</taxon>
        <taxon>Neopterygii</taxon>
        <taxon>Teleostei</taxon>
        <taxon>Anguilliformes</taxon>
        <taxon>Anguillidae</taxon>
        <taxon>Anguilla</taxon>
    </lineage>
</organism>